<gene>
    <name evidence="2" type="ORF">D0Y65_014883</name>
</gene>
<protein>
    <submittedName>
        <fullName evidence="2">Uncharacterized protein</fullName>
    </submittedName>
</protein>
<sequence>MLEILGVYIFGFSTWLSTLCIVLIFTKSFICKLKALFYCVFNCKVLMIFTNVENRYIFITSENMLQSLHIETKKSDF</sequence>
<keyword evidence="1" id="KW-0472">Membrane</keyword>
<evidence type="ECO:0000313" key="3">
    <source>
        <dbReference type="Proteomes" id="UP000289340"/>
    </source>
</evidence>
<comment type="caution">
    <text evidence="2">The sequence shown here is derived from an EMBL/GenBank/DDBJ whole genome shotgun (WGS) entry which is preliminary data.</text>
</comment>
<dbReference type="EMBL" id="QZWG01000006">
    <property type="protein sequence ID" value="RZC07855.1"/>
    <property type="molecule type" value="Genomic_DNA"/>
</dbReference>
<feature type="transmembrane region" description="Helical" evidence="1">
    <location>
        <begin position="6"/>
        <end position="25"/>
    </location>
</feature>
<dbReference type="Proteomes" id="UP000289340">
    <property type="component" value="Chromosome 6"/>
</dbReference>
<keyword evidence="1" id="KW-1133">Transmembrane helix</keyword>
<organism evidence="2 3">
    <name type="scientific">Glycine soja</name>
    <name type="common">Wild soybean</name>
    <dbReference type="NCBI Taxonomy" id="3848"/>
    <lineage>
        <taxon>Eukaryota</taxon>
        <taxon>Viridiplantae</taxon>
        <taxon>Streptophyta</taxon>
        <taxon>Embryophyta</taxon>
        <taxon>Tracheophyta</taxon>
        <taxon>Spermatophyta</taxon>
        <taxon>Magnoliopsida</taxon>
        <taxon>eudicotyledons</taxon>
        <taxon>Gunneridae</taxon>
        <taxon>Pentapetalae</taxon>
        <taxon>rosids</taxon>
        <taxon>fabids</taxon>
        <taxon>Fabales</taxon>
        <taxon>Fabaceae</taxon>
        <taxon>Papilionoideae</taxon>
        <taxon>50 kb inversion clade</taxon>
        <taxon>NPAAA clade</taxon>
        <taxon>indigoferoid/millettioid clade</taxon>
        <taxon>Phaseoleae</taxon>
        <taxon>Glycine</taxon>
        <taxon>Glycine subgen. Soja</taxon>
    </lineage>
</organism>
<evidence type="ECO:0000313" key="2">
    <source>
        <dbReference type="EMBL" id="RZC07855.1"/>
    </source>
</evidence>
<accession>A0A445KAN2</accession>
<keyword evidence="1" id="KW-0812">Transmembrane</keyword>
<reference evidence="2 3" key="1">
    <citation type="submission" date="2018-09" db="EMBL/GenBank/DDBJ databases">
        <title>A high-quality reference genome of wild soybean provides a powerful tool to mine soybean genomes.</title>
        <authorList>
            <person name="Xie M."/>
            <person name="Chung C.Y.L."/>
            <person name="Li M.-W."/>
            <person name="Wong F.-L."/>
            <person name="Chan T.-F."/>
            <person name="Lam H.-M."/>
        </authorList>
    </citation>
    <scope>NUCLEOTIDE SEQUENCE [LARGE SCALE GENOMIC DNA]</scope>
    <source>
        <strain evidence="3">cv. W05</strain>
        <tissue evidence="2">Hypocotyl of etiolated seedlings</tissue>
    </source>
</reference>
<name>A0A445KAN2_GLYSO</name>
<keyword evidence="3" id="KW-1185">Reference proteome</keyword>
<dbReference type="AlphaFoldDB" id="A0A445KAN2"/>
<proteinExistence type="predicted"/>
<evidence type="ECO:0000256" key="1">
    <source>
        <dbReference type="SAM" id="Phobius"/>
    </source>
</evidence>